<dbReference type="EMBL" id="KZ664095">
    <property type="protein sequence ID" value="PPS07870.1"/>
    <property type="molecule type" value="Genomic_DNA"/>
</dbReference>
<gene>
    <name evidence="1" type="ORF">GOBAR_AA12763</name>
</gene>
<dbReference type="PANTHER" id="PTHR34464:SF3">
    <property type="entry name" value="OS09G0376300 PROTEIN"/>
    <property type="match status" value="1"/>
</dbReference>
<organism evidence="1 2">
    <name type="scientific">Gossypium barbadense</name>
    <name type="common">Sea Island cotton</name>
    <name type="synonym">Hibiscus barbadensis</name>
    <dbReference type="NCBI Taxonomy" id="3634"/>
    <lineage>
        <taxon>Eukaryota</taxon>
        <taxon>Viridiplantae</taxon>
        <taxon>Streptophyta</taxon>
        <taxon>Embryophyta</taxon>
        <taxon>Tracheophyta</taxon>
        <taxon>Spermatophyta</taxon>
        <taxon>Magnoliopsida</taxon>
        <taxon>eudicotyledons</taxon>
        <taxon>Gunneridae</taxon>
        <taxon>Pentapetalae</taxon>
        <taxon>rosids</taxon>
        <taxon>malvids</taxon>
        <taxon>Malvales</taxon>
        <taxon>Malvaceae</taxon>
        <taxon>Malvoideae</taxon>
        <taxon>Gossypium</taxon>
    </lineage>
</organism>
<proteinExistence type="predicted"/>
<name>A0A2P5XWZ3_GOSBA</name>
<dbReference type="PANTHER" id="PTHR34464">
    <property type="entry name" value="OS09G0376300 PROTEIN"/>
    <property type="match status" value="1"/>
</dbReference>
<dbReference type="AlphaFoldDB" id="A0A2P5XWZ3"/>
<dbReference type="Proteomes" id="UP000239757">
    <property type="component" value="Unassembled WGS sequence"/>
</dbReference>
<reference evidence="1 2" key="1">
    <citation type="submission" date="2015-01" db="EMBL/GenBank/DDBJ databases">
        <title>Genome of allotetraploid Gossypium barbadense reveals genomic plasticity and fiber elongation in cotton evolution.</title>
        <authorList>
            <person name="Chen X."/>
            <person name="Liu X."/>
            <person name="Zhao B."/>
            <person name="Zheng H."/>
            <person name="Hu Y."/>
            <person name="Lu G."/>
            <person name="Yang C."/>
            <person name="Chen J."/>
            <person name="Shan C."/>
            <person name="Zhang L."/>
            <person name="Zhou Y."/>
            <person name="Wang L."/>
            <person name="Guo W."/>
            <person name="Bai Y."/>
            <person name="Ruan J."/>
            <person name="Shangguan X."/>
            <person name="Mao Y."/>
            <person name="Jiang J."/>
            <person name="Zhu Y."/>
            <person name="Lei J."/>
            <person name="Kang H."/>
            <person name="Chen S."/>
            <person name="He X."/>
            <person name="Wang R."/>
            <person name="Wang Y."/>
            <person name="Chen J."/>
            <person name="Wang L."/>
            <person name="Yu S."/>
            <person name="Wang B."/>
            <person name="Wei J."/>
            <person name="Song S."/>
            <person name="Lu X."/>
            <person name="Gao Z."/>
            <person name="Gu W."/>
            <person name="Deng X."/>
            <person name="Ma D."/>
            <person name="Wang S."/>
            <person name="Liang W."/>
            <person name="Fang L."/>
            <person name="Cai C."/>
            <person name="Zhu X."/>
            <person name="Zhou B."/>
            <person name="Zhang Y."/>
            <person name="Chen Z."/>
            <person name="Xu S."/>
            <person name="Zhu R."/>
            <person name="Wang S."/>
            <person name="Zhang T."/>
            <person name="Zhao G."/>
        </authorList>
    </citation>
    <scope>NUCLEOTIDE SEQUENCE [LARGE SCALE GENOMIC DNA]</scope>
    <source>
        <strain evidence="2">cv. Xinhai21</strain>
        <tissue evidence="1">Leaf</tissue>
    </source>
</reference>
<evidence type="ECO:0000313" key="1">
    <source>
        <dbReference type="EMBL" id="PPS07870.1"/>
    </source>
</evidence>
<dbReference type="OrthoDB" id="686813at2759"/>
<protein>
    <submittedName>
        <fullName evidence="1">Uncharacterized protein</fullName>
    </submittedName>
</protein>
<accession>A0A2P5XWZ3</accession>
<sequence length="373" mass="41808">MPLIAASTRYSLVKGERIVRYVLTGRLCDSIKHSSLVYIISLEVLAFVSYQYGMCAIFIAASKFPMLVLLVYKYWSKGTANKQAIEQLVDPLALYKPHSVAIIERRSKFLVKDLIVIDVADLWNIFLYLEEKMKQFGSKTFQGIQDTKLLQILMVINLHDLNIGSSCGNSKFISTGRRAPQVIHDGPPAMGIENRIVLHAFFVLDCKLSFYCLYLEAIETTITLSELFPNLVVNCNFDLKKEQICGVLRLLRKIAVSFPGFPWRFSRGGSKEKQPVVKVASLNSGNSSSDAETVKFQTKISVNGNWQGSEERRVIDKEFDVVVVPSDGIHLSGYESDGPLGGKNPSALAFMVMKRMVDTLFLFLVINVVTRSL</sequence>
<evidence type="ECO:0000313" key="2">
    <source>
        <dbReference type="Proteomes" id="UP000239757"/>
    </source>
</evidence>